<dbReference type="PANTHER" id="PTHR34222">
    <property type="entry name" value="GAG_PRE-INTEGRS DOMAIN-CONTAINING PROTEIN"/>
    <property type="match status" value="1"/>
</dbReference>
<dbReference type="PANTHER" id="PTHR34222:SF28">
    <property type="entry name" value="CCHC-TYPE DOMAIN-CONTAINING PROTEIN"/>
    <property type="match status" value="1"/>
</dbReference>
<sequence>MSTLEDVSSATKKAVGQQPESTVVSPYLLSSSDNPGSMISSTVNSMIVGWIRTSIEPKVKSTVTFISIARDLWLDLKQRFSVGNKVRVHQIKAQIAACRQAGQPVIDYYGNLCHLWEELQTYKPLTVCKCGLCTCGATLEPSKERDEEKIHQFILGLDDSRFGGLSTTLIAMDPLPSLGEIYSRVIREEQCLASVRVHEQRNEVVGFAAQGEQSTSTPSRSDIQSGGRLDSAIIKSRSAICSHCGRSSHEKKECWQIVGFPEWFTERNSGGRGSSGRGRGGRGDGRGRSYATTAHATSSTPSNLPEFT</sequence>
<dbReference type="Proteomes" id="UP000694864">
    <property type="component" value="Chromosome 6"/>
</dbReference>
<evidence type="ECO:0000313" key="2">
    <source>
        <dbReference type="Proteomes" id="UP000694864"/>
    </source>
</evidence>
<dbReference type="GeneID" id="104793890"/>
<dbReference type="RefSeq" id="XP_010518616.1">
    <property type="nucleotide sequence ID" value="XM_010520314.1"/>
</dbReference>
<feature type="compositionally biased region" description="Polar residues" evidence="1">
    <location>
        <begin position="211"/>
        <end position="224"/>
    </location>
</feature>
<name>A0ABM0ZPC7_CAMSA</name>
<keyword evidence="2" id="KW-1185">Reference proteome</keyword>
<protein>
    <submittedName>
        <fullName evidence="3">Uncharacterized protein LOC104793890</fullName>
    </submittedName>
</protein>
<feature type="compositionally biased region" description="Low complexity" evidence="1">
    <location>
        <begin position="288"/>
        <end position="302"/>
    </location>
</feature>
<organism evidence="2 3">
    <name type="scientific">Camelina sativa</name>
    <name type="common">False flax</name>
    <name type="synonym">Myagrum sativum</name>
    <dbReference type="NCBI Taxonomy" id="90675"/>
    <lineage>
        <taxon>Eukaryota</taxon>
        <taxon>Viridiplantae</taxon>
        <taxon>Streptophyta</taxon>
        <taxon>Embryophyta</taxon>
        <taxon>Tracheophyta</taxon>
        <taxon>Spermatophyta</taxon>
        <taxon>Magnoliopsida</taxon>
        <taxon>eudicotyledons</taxon>
        <taxon>Gunneridae</taxon>
        <taxon>Pentapetalae</taxon>
        <taxon>rosids</taxon>
        <taxon>malvids</taxon>
        <taxon>Brassicales</taxon>
        <taxon>Brassicaceae</taxon>
        <taxon>Camelineae</taxon>
        <taxon>Camelina</taxon>
    </lineage>
</organism>
<accession>A0ABM0ZPC7</accession>
<reference evidence="3" key="2">
    <citation type="submission" date="2025-08" db="UniProtKB">
        <authorList>
            <consortium name="RefSeq"/>
        </authorList>
    </citation>
    <scope>IDENTIFICATION</scope>
    <source>
        <tissue evidence="3">Leaf</tissue>
    </source>
</reference>
<evidence type="ECO:0000313" key="3">
    <source>
        <dbReference type="RefSeq" id="XP_010518616.1"/>
    </source>
</evidence>
<gene>
    <name evidence="3" type="primary">LOC104793890</name>
</gene>
<feature type="region of interest" description="Disordered" evidence="1">
    <location>
        <begin position="266"/>
        <end position="308"/>
    </location>
</feature>
<evidence type="ECO:0000256" key="1">
    <source>
        <dbReference type="SAM" id="MobiDB-lite"/>
    </source>
</evidence>
<reference evidence="2" key="1">
    <citation type="journal article" date="2014" name="Nat. Commun.">
        <title>The emerging biofuel crop Camelina sativa retains a highly undifferentiated hexaploid genome structure.</title>
        <authorList>
            <person name="Kagale S."/>
            <person name="Koh C."/>
            <person name="Nixon J."/>
            <person name="Bollina V."/>
            <person name="Clarke W.E."/>
            <person name="Tuteja R."/>
            <person name="Spillane C."/>
            <person name="Robinson S.J."/>
            <person name="Links M.G."/>
            <person name="Clarke C."/>
            <person name="Higgins E.E."/>
            <person name="Huebert T."/>
            <person name="Sharpe A.G."/>
            <person name="Parkin I.A."/>
        </authorList>
    </citation>
    <scope>NUCLEOTIDE SEQUENCE [LARGE SCALE GENOMIC DNA]</scope>
    <source>
        <strain evidence="2">cv. DH55</strain>
    </source>
</reference>
<feature type="region of interest" description="Disordered" evidence="1">
    <location>
        <begin position="208"/>
        <end position="227"/>
    </location>
</feature>
<proteinExistence type="predicted"/>